<dbReference type="KEGG" id="bspl:114849503"/>
<dbReference type="InterPro" id="IPR036291">
    <property type="entry name" value="NAD(P)-bd_dom_sf"/>
</dbReference>
<dbReference type="Proteomes" id="UP000515150">
    <property type="component" value="Chromosome 24"/>
</dbReference>
<keyword evidence="3" id="KW-0418">Kinase</keyword>
<dbReference type="SUPFAM" id="SSF52540">
    <property type="entry name" value="P-loop containing nucleoside triphosphate hydrolases"/>
    <property type="match status" value="1"/>
</dbReference>
<dbReference type="Gene3D" id="1.20.890.10">
    <property type="entry name" value="cAMP-dependent protein kinase regulatory subunit, dimerization-anchoring domain"/>
    <property type="match status" value="1"/>
</dbReference>
<dbReference type="GO" id="GO:0005524">
    <property type="term" value="F:ATP binding"/>
    <property type="evidence" value="ECO:0007669"/>
    <property type="project" value="InterPro"/>
</dbReference>
<dbReference type="Gene3D" id="3.40.50.720">
    <property type="entry name" value="NAD(P)-binding Rossmann-like Domain"/>
    <property type="match status" value="1"/>
</dbReference>
<sequence length="684" mass="77401">MGDQQTHPKRVFISDVDGFSSRSIAEFLSACAPAESPEAEQAPASPFQVVATASPSSADERRSFLLEQHTSPTRDELLQRLLECDVVVYNIAESATQQQLEEATWAITALHAEVEKFKSRKMFILVSTVMSRAVATLQNPVRLEEEDGVLVTEEQFRRRRPHPSFKLHDQLEKLVLKLGRSKKPKLTCYVVACGLQYGRGENLFHYFFKVSWLMQCPDVPIFGLGRNYIPTIHVYDLAGVIQNIIELRPASKYILAVDDSKNTLGDIVQAISDKLGPGTTVTIPEEEAIAMSAFQPHELEYLRINLRLDAFVIKDSFNLHWTCEAGMVENMEKLVEEYKVTRQLLPVRICLVGPPAAGKSTVAKKLCSHYQIHHVTITQLIEETVTRLRATASGGDPAAAAAAQTRLENMTKSLELNAGRLADHLVFDILQERLNSKPCRNHGFVLEGYPKTYEQAKLIFLDEETEDQDSKVKTPEYNKNITPEHVIVLEASDDFLTKRVQGLPESVAEEMRFTQAEFGARLTRYRRRAAAEETLLDFFDELEIHPEHVEVTTGDPEYADVMKEITAMVGMPRNYGRSPQEQEAEDRKSEEERKQKVAAAAAERRRGNEAALAEMAAQYEEWQANLSEVKTQERALQEARALPLRNYLMKYVMPSLTEAMLECSQVRPEDPVEFLAEYLLRKQD</sequence>
<dbReference type="GeneID" id="114849503"/>
<reference evidence="7" key="1">
    <citation type="submission" date="2025-08" db="UniProtKB">
        <authorList>
            <consortium name="RefSeq"/>
        </authorList>
    </citation>
    <scope>IDENTIFICATION</scope>
</reference>
<dbReference type="OrthoDB" id="10262413at2759"/>
<protein>
    <submittedName>
        <fullName evidence="7">Adenylate kinase 7-like isoform X1</fullName>
    </submittedName>
</protein>
<dbReference type="InterPro" id="IPR000850">
    <property type="entry name" value="Adenylat/UMP-CMP_kin"/>
</dbReference>
<keyword evidence="6" id="KW-1185">Reference proteome</keyword>
<feature type="compositionally biased region" description="Basic and acidic residues" evidence="5">
    <location>
        <begin position="585"/>
        <end position="595"/>
    </location>
</feature>
<keyword evidence="2" id="KW-0547">Nucleotide-binding</keyword>
<dbReference type="PRINTS" id="PR00094">
    <property type="entry name" value="ADENYLTKNASE"/>
</dbReference>
<organism evidence="6 7">
    <name type="scientific">Betta splendens</name>
    <name type="common">Siamese fighting fish</name>
    <dbReference type="NCBI Taxonomy" id="158456"/>
    <lineage>
        <taxon>Eukaryota</taxon>
        <taxon>Metazoa</taxon>
        <taxon>Chordata</taxon>
        <taxon>Craniata</taxon>
        <taxon>Vertebrata</taxon>
        <taxon>Euteleostomi</taxon>
        <taxon>Actinopterygii</taxon>
        <taxon>Neopterygii</taxon>
        <taxon>Teleostei</taxon>
        <taxon>Neoteleostei</taxon>
        <taxon>Acanthomorphata</taxon>
        <taxon>Anabantaria</taxon>
        <taxon>Anabantiformes</taxon>
        <taxon>Anabantoidei</taxon>
        <taxon>Osphronemidae</taxon>
        <taxon>Betta</taxon>
    </lineage>
</organism>
<dbReference type="AlphaFoldDB" id="A0A6P7LRM0"/>
<dbReference type="InterPro" id="IPR027417">
    <property type="entry name" value="P-loop_NTPase"/>
</dbReference>
<dbReference type="GO" id="GO:0006139">
    <property type="term" value="P:nucleobase-containing compound metabolic process"/>
    <property type="evidence" value="ECO:0007669"/>
    <property type="project" value="InterPro"/>
</dbReference>
<dbReference type="SUPFAM" id="SSF51735">
    <property type="entry name" value="NAD(P)-binding Rossmann-fold domains"/>
    <property type="match status" value="1"/>
</dbReference>
<keyword evidence="4" id="KW-0175">Coiled coil</keyword>
<dbReference type="RefSeq" id="XP_028996890.1">
    <property type="nucleotide sequence ID" value="XM_029141057.3"/>
</dbReference>
<evidence type="ECO:0000313" key="7">
    <source>
        <dbReference type="RefSeq" id="XP_028996890.1"/>
    </source>
</evidence>
<dbReference type="InParanoid" id="A0A6P7LRM0"/>
<evidence type="ECO:0000256" key="2">
    <source>
        <dbReference type="ARBA" id="ARBA00022741"/>
    </source>
</evidence>
<dbReference type="CDD" id="cd22967">
    <property type="entry name" value="DD_AK7"/>
    <property type="match status" value="1"/>
</dbReference>
<gene>
    <name evidence="7" type="primary">LOC114849503</name>
</gene>
<evidence type="ECO:0000313" key="6">
    <source>
        <dbReference type="Proteomes" id="UP000515150"/>
    </source>
</evidence>
<dbReference type="Pfam" id="PF05186">
    <property type="entry name" value="Dpy-30"/>
    <property type="match status" value="1"/>
</dbReference>
<evidence type="ECO:0000256" key="3">
    <source>
        <dbReference type="ARBA" id="ARBA00022777"/>
    </source>
</evidence>
<dbReference type="Gene3D" id="3.40.50.300">
    <property type="entry name" value="P-loop containing nucleotide triphosphate hydrolases"/>
    <property type="match status" value="1"/>
</dbReference>
<evidence type="ECO:0000256" key="1">
    <source>
        <dbReference type="ARBA" id="ARBA00022679"/>
    </source>
</evidence>
<evidence type="ECO:0000256" key="4">
    <source>
        <dbReference type="SAM" id="Coils"/>
    </source>
</evidence>
<dbReference type="Pfam" id="PF00406">
    <property type="entry name" value="ADK"/>
    <property type="match status" value="1"/>
</dbReference>
<dbReference type="PANTHER" id="PTHR23359">
    <property type="entry name" value="NUCLEOTIDE KINASE"/>
    <property type="match status" value="1"/>
</dbReference>
<dbReference type="InterPro" id="IPR047499">
    <property type="entry name" value="DD_AK7"/>
</dbReference>
<keyword evidence="1" id="KW-0808">Transferase</keyword>
<proteinExistence type="predicted"/>
<accession>A0A6P7LRM0</accession>
<dbReference type="InterPro" id="IPR007858">
    <property type="entry name" value="Dpy-30_motif"/>
</dbReference>
<dbReference type="GO" id="GO:0019205">
    <property type="term" value="F:nucleobase-containing compound kinase activity"/>
    <property type="evidence" value="ECO:0007669"/>
    <property type="project" value="InterPro"/>
</dbReference>
<feature type="coiled-coil region" evidence="4">
    <location>
        <begin position="612"/>
        <end position="639"/>
    </location>
</feature>
<evidence type="ECO:0000256" key="5">
    <source>
        <dbReference type="SAM" id="MobiDB-lite"/>
    </source>
</evidence>
<dbReference type="CDD" id="cd01428">
    <property type="entry name" value="ADK"/>
    <property type="match status" value="1"/>
</dbReference>
<name>A0A6P7LRM0_BETSP</name>
<feature type="region of interest" description="Disordered" evidence="5">
    <location>
        <begin position="570"/>
        <end position="605"/>
    </location>
</feature>